<feature type="domain" description="Disease resistance protein winged helix" evidence="11">
    <location>
        <begin position="447"/>
        <end position="521"/>
    </location>
</feature>
<feature type="domain" description="NB-ARC" evidence="9">
    <location>
        <begin position="202"/>
        <end position="358"/>
    </location>
</feature>
<dbReference type="Gramene" id="TraesWEE_scaffold_012950_01G000200.1">
    <property type="protein sequence ID" value="TraesWEE_scaffold_012950_01G000200.1"/>
    <property type="gene ID" value="TraesWEE_scaffold_012950_01G000200"/>
</dbReference>
<dbReference type="InterPro" id="IPR027417">
    <property type="entry name" value="P-loop_NTPase"/>
</dbReference>
<dbReference type="PANTHER" id="PTHR23155">
    <property type="entry name" value="DISEASE RESISTANCE PROTEIN RP"/>
    <property type="match status" value="1"/>
</dbReference>
<evidence type="ECO:0000256" key="5">
    <source>
        <dbReference type="ARBA" id="ARBA00022821"/>
    </source>
</evidence>
<evidence type="ECO:0000259" key="10">
    <source>
        <dbReference type="Pfam" id="PF18052"/>
    </source>
</evidence>
<proteinExistence type="inferred from homology"/>
<dbReference type="Gene3D" id="3.40.50.300">
    <property type="entry name" value="P-loop containing nucleotide triphosphate hydrolases"/>
    <property type="match status" value="1"/>
</dbReference>
<dbReference type="GO" id="GO:0043531">
    <property type="term" value="F:ADP binding"/>
    <property type="evidence" value="ECO:0007669"/>
    <property type="project" value="InterPro"/>
</dbReference>
<dbReference type="Pfam" id="PF18052">
    <property type="entry name" value="Rx_N"/>
    <property type="match status" value="1"/>
</dbReference>
<dbReference type="GO" id="GO:0006952">
    <property type="term" value="P:defense response"/>
    <property type="evidence" value="ECO:0007669"/>
    <property type="project" value="UniProtKB-KW"/>
</dbReference>
<dbReference type="Gramene" id="TraesLDM7A03G03808160.1">
    <property type="protein sequence ID" value="TraesLDM7A03G03808160.1"/>
    <property type="gene ID" value="TraesLDM7A03G03808160"/>
</dbReference>
<evidence type="ECO:0000259" key="11">
    <source>
        <dbReference type="Pfam" id="PF23559"/>
    </source>
</evidence>
<dbReference type="PRINTS" id="PR00364">
    <property type="entry name" value="DISEASERSIST"/>
</dbReference>
<keyword evidence="2" id="KW-0433">Leucine-rich repeat</keyword>
<dbReference type="Gramene" id="TraesARI7A03G03773110.1">
    <property type="protein sequence ID" value="TraesARI7A03G03773110.1"/>
    <property type="gene ID" value="TraesARI7A03G03773110"/>
</dbReference>
<name>A0A3B6R6W5_WHEAT</name>
<dbReference type="InterPro" id="IPR058922">
    <property type="entry name" value="WHD_DRP"/>
</dbReference>
<dbReference type="SUPFAM" id="SSF52058">
    <property type="entry name" value="L domain-like"/>
    <property type="match status" value="1"/>
</dbReference>
<dbReference type="InterPro" id="IPR032675">
    <property type="entry name" value="LRR_dom_sf"/>
</dbReference>
<evidence type="ECO:0000256" key="7">
    <source>
        <dbReference type="SAM" id="MobiDB-lite"/>
    </source>
</evidence>
<dbReference type="InterPro" id="IPR044974">
    <property type="entry name" value="Disease_R_plants"/>
</dbReference>
<evidence type="ECO:0000256" key="8">
    <source>
        <dbReference type="SAM" id="Phobius"/>
    </source>
</evidence>
<keyword evidence="3" id="KW-0677">Repeat</keyword>
<dbReference type="Pfam" id="PF23559">
    <property type="entry name" value="WHD_DRP"/>
    <property type="match status" value="1"/>
</dbReference>
<dbReference type="RefSeq" id="XP_044424622.1">
    <property type="nucleotide sequence ID" value="XM_044568687.1"/>
</dbReference>
<evidence type="ECO:0000313" key="13">
    <source>
        <dbReference type="EnsemblPlants" id="TraesCS7A02G007500.1"/>
    </source>
</evidence>
<evidence type="ECO:0008006" key="15">
    <source>
        <dbReference type="Google" id="ProtNLM"/>
    </source>
</evidence>
<evidence type="ECO:0000313" key="14">
    <source>
        <dbReference type="Proteomes" id="UP000019116"/>
    </source>
</evidence>
<evidence type="ECO:0000256" key="1">
    <source>
        <dbReference type="ARBA" id="ARBA00008894"/>
    </source>
</evidence>
<dbReference type="CDD" id="cd14798">
    <property type="entry name" value="RX-CC_like"/>
    <property type="match status" value="1"/>
</dbReference>
<feature type="transmembrane region" description="Helical" evidence="8">
    <location>
        <begin position="979"/>
        <end position="1000"/>
    </location>
</feature>
<dbReference type="Gramene" id="TraesJAG7A03G03789450.1">
    <property type="protein sequence ID" value="TraesJAG7A03G03789450.1"/>
    <property type="gene ID" value="TraesJAG7A03G03789450"/>
</dbReference>
<dbReference type="Gramene" id="TraesMAC7A03G03804350.1">
    <property type="protein sequence ID" value="TraesMAC7A03G03804350.1"/>
    <property type="gene ID" value="TraesMAC7A03G03804350"/>
</dbReference>
<dbReference type="Gene3D" id="3.80.10.10">
    <property type="entry name" value="Ribonuclease Inhibitor"/>
    <property type="match status" value="1"/>
</dbReference>
<protein>
    <recommendedName>
        <fullName evidence="15">NB-ARC domain-containing protein</fullName>
    </recommendedName>
</protein>
<dbReference type="Pfam" id="PF23598">
    <property type="entry name" value="LRR_14"/>
    <property type="match status" value="1"/>
</dbReference>
<sequence>MAVVVGTVAGSVAGKIVPKLLDFLLEKHKLRGELENEIKYIKSESAMICAAIREDGAHPPWSGDEVHKEWIQMVRDLAYAIDDCIDRFMHRVAPVAGASFVRRKAHKMETVKARNEFASAIRRLRKTSEDASVLRTKYTTGVYGRGGGGGGAWESGPAAPETETDTTVSAAGLPVPAVGMDMSLDELMELIGETSAQGQQPKELKVISIVGFGGIGKTLLARYAYSNPAVVGQYPARAWVRAAKKGEMDVLNDILRQLGMDPTTVCSGDGSQGSAKLCATINAYLQTKRFFIVIDDMQTEFWGEIKDAFPVVPREDNRVIVTTVNRTIANKCSSPAGHVYLMRTLADKPSRELFFEKACLVCPTPTGDTELGSEVLKKCDGLPLALVSAAQLLHGDPTREQWAHLGENLGRDLATNGNLASMNHALVRSYTSLSKQDVKICLLYLGIYPSGRPIRRGSLLRRWLAEKLITEDPTCSALKVAVDNFNELVNKSIIQPITCANSSNSAEAKTCQTHGMMLEFIRHNTENFVTLLYDNAPLPGNVRWLSLHNEVAVRSNINPNGLPLLRSLTIFGEVRNCMLDFSKYELMRVLDLDECGNQLEDKHLKVICSNLLLLRYLSLRGAAAVTVIPKEIKKLKLLETLDVRGTNIKVLPTQVMKLPCLIHLFGKFIVEDRKMGKLQTWLEKKSKLQTVAGFVVDEKSQGFAQLTEHMHQLTKVKLWCTRSTNKSTDPIATTSSNLSHLSKAIKGFIMRSTQVKEAHSLSLNFNDEWFQGLLVDLSLEKEAPPCYLSSLKLQGDNICSLPPFVTMLRGLTKLCLSSPNQQLQLGEEILAALSKVCGLEYLKIIATQLADLIIGPVTLGSLRRLCIVVEAMTELEIQQGALPRLESLQLLCKNLDGFCHAAEIQSLPRLSEVALHNGVNSGTKQKWKEAAKSHPRRPKLLFVKSTEEVDVESEPATPTTGATLPLKGPHGAISTRQSGNQGLCIILCLIATLVIVIGWFSETRPAKETAPGLSVAVTNGK</sequence>
<dbReference type="RefSeq" id="XP_044424621.1">
    <property type="nucleotide sequence ID" value="XM_044568686.1"/>
</dbReference>
<dbReference type="STRING" id="4565.A0A3B6R6W5"/>
<organism evidence="13">
    <name type="scientific">Triticum aestivum</name>
    <name type="common">Wheat</name>
    <dbReference type="NCBI Taxonomy" id="4565"/>
    <lineage>
        <taxon>Eukaryota</taxon>
        <taxon>Viridiplantae</taxon>
        <taxon>Streptophyta</taxon>
        <taxon>Embryophyta</taxon>
        <taxon>Tracheophyta</taxon>
        <taxon>Spermatophyta</taxon>
        <taxon>Magnoliopsida</taxon>
        <taxon>Liliopsida</taxon>
        <taxon>Poales</taxon>
        <taxon>Poaceae</taxon>
        <taxon>BOP clade</taxon>
        <taxon>Pooideae</taxon>
        <taxon>Triticodae</taxon>
        <taxon>Triticeae</taxon>
        <taxon>Triticinae</taxon>
        <taxon>Triticum</taxon>
    </lineage>
</organism>
<dbReference type="Gramene" id="TraesCS7A03G0015400.1">
    <property type="protein sequence ID" value="TraesCS7A03G0015400.1.CDS"/>
    <property type="gene ID" value="TraesCS7A03G0015400"/>
</dbReference>
<dbReference type="InterPro" id="IPR041118">
    <property type="entry name" value="Rx_N"/>
</dbReference>
<dbReference type="PANTHER" id="PTHR23155:SF1227">
    <property type="entry name" value="OS11G0462500 PROTEIN"/>
    <property type="match status" value="1"/>
</dbReference>
<feature type="domain" description="Disease resistance N-terminal" evidence="10">
    <location>
        <begin position="14"/>
        <end position="94"/>
    </location>
</feature>
<keyword evidence="8" id="KW-1133">Transmembrane helix</keyword>
<keyword evidence="14" id="KW-1185">Reference proteome</keyword>
<reference evidence="13" key="1">
    <citation type="submission" date="2018-08" db="EMBL/GenBank/DDBJ databases">
        <authorList>
            <person name="Rossello M."/>
        </authorList>
    </citation>
    <scope>NUCLEOTIDE SEQUENCE [LARGE SCALE GENOMIC DNA]</scope>
    <source>
        <strain evidence="13">cv. Chinese Spring</strain>
    </source>
</reference>
<gene>
    <name evidence="13" type="primary">LOC123149155</name>
</gene>
<reference evidence="13" key="2">
    <citation type="submission" date="2018-10" db="UniProtKB">
        <authorList>
            <consortium name="EnsemblPlants"/>
        </authorList>
    </citation>
    <scope>IDENTIFICATION</scope>
</reference>
<dbReference type="Gramene" id="TraesROB_scaffold_015304_01G000200.1">
    <property type="protein sequence ID" value="TraesROB_scaffold_015304_01G000200.1"/>
    <property type="gene ID" value="TraesROB_scaffold_015304_01G000200"/>
</dbReference>
<dbReference type="Gramene" id="TraesSTA7A03G03802700.1">
    <property type="protein sequence ID" value="TraesSTA7A03G03802700.1"/>
    <property type="gene ID" value="TraesSTA7A03G03802700"/>
</dbReference>
<dbReference type="PaxDb" id="4565-Traes_7AS_229C238DD.1"/>
<evidence type="ECO:0000259" key="12">
    <source>
        <dbReference type="Pfam" id="PF23598"/>
    </source>
</evidence>
<dbReference type="Gene3D" id="1.10.8.430">
    <property type="entry name" value="Helical domain of apoptotic protease-activating factors"/>
    <property type="match status" value="1"/>
</dbReference>
<keyword evidence="4" id="KW-0547">Nucleotide-binding</keyword>
<keyword evidence="6" id="KW-0175">Coiled coil</keyword>
<dbReference type="GO" id="GO:0051707">
    <property type="term" value="P:response to other organism"/>
    <property type="evidence" value="ECO:0007669"/>
    <property type="project" value="UniProtKB-ARBA"/>
</dbReference>
<evidence type="ECO:0000259" key="9">
    <source>
        <dbReference type="Pfam" id="PF00931"/>
    </source>
</evidence>
<dbReference type="Gramene" id="TraesJAG7A03G03789450.2">
    <property type="protein sequence ID" value="TraesJAG7A03G03789450.2"/>
    <property type="gene ID" value="TraesJAG7A03G03789450"/>
</dbReference>
<feature type="domain" description="Disease resistance R13L4/SHOC-2-like LRR" evidence="12">
    <location>
        <begin position="565"/>
        <end position="939"/>
    </location>
</feature>
<dbReference type="EnsemblPlants" id="TraesCS7A02G007500.1">
    <property type="protein sequence ID" value="TraesCS7A02G007500.1"/>
    <property type="gene ID" value="TraesCS7A02G007500"/>
</dbReference>
<evidence type="ECO:0000256" key="2">
    <source>
        <dbReference type="ARBA" id="ARBA00022614"/>
    </source>
</evidence>
<dbReference type="Gramene" id="TraesCS7A02G007500.1">
    <property type="protein sequence ID" value="TraesCS7A02G007500.1"/>
    <property type="gene ID" value="TraesCS7A02G007500"/>
</dbReference>
<dbReference type="SMR" id="A0A3B6R6W5"/>
<dbReference type="Proteomes" id="UP000019116">
    <property type="component" value="Chromosome 7A"/>
</dbReference>
<dbReference type="InterPro" id="IPR055414">
    <property type="entry name" value="LRR_R13L4/SHOC2-like"/>
</dbReference>
<evidence type="ECO:0000256" key="4">
    <source>
        <dbReference type="ARBA" id="ARBA00022741"/>
    </source>
</evidence>
<keyword evidence="8" id="KW-0812">Transmembrane</keyword>
<dbReference type="Gene3D" id="1.20.5.4130">
    <property type="match status" value="1"/>
</dbReference>
<dbReference type="InterPro" id="IPR002182">
    <property type="entry name" value="NB-ARC"/>
</dbReference>
<dbReference type="GeneID" id="123149155"/>
<evidence type="ECO:0000256" key="6">
    <source>
        <dbReference type="ARBA" id="ARBA00023054"/>
    </source>
</evidence>
<dbReference type="Pfam" id="PF00931">
    <property type="entry name" value="NB-ARC"/>
    <property type="match status" value="1"/>
</dbReference>
<feature type="region of interest" description="Disordered" evidence="7">
    <location>
        <begin position="148"/>
        <end position="167"/>
    </location>
</feature>
<dbReference type="SUPFAM" id="SSF52540">
    <property type="entry name" value="P-loop containing nucleoside triphosphate hydrolases"/>
    <property type="match status" value="1"/>
</dbReference>
<keyword evidence="5" id="KW-0611">Plant defense</keyword>
<dbReference type="InterPro" id="IPR038005">
    <property type="entry name" value="RX-like_CC"/>
</dbReference>
<dbReference type="KEGG" id="taes:123149155"/>
<comment type="similarity">
    <text evidence="1">Belongs to the disease resistance NB-LRR family.</text>
</comment>
<keyword evidence="8" id="KW-0472">Membrane</keyword>
<evidence type="ECO:0000256" key="3">
    <source>
        <dbReference type="ARBA" id="ARBA00022737"/>
    </source>
</evidence>
<dbReference type="AlphaFoldDB" id="A0A3B6R6W5"/>
<dbReference type="InterPro" id="IPR042197">
    <property type="entry name" value="Apaf_helical"/>
</dbReference>
<accession>A0A3B6R6W5</accession>